<dbReference type="Proteomes" id="UP000627166">
    <property type="component" value="Unassembled WGS sequence"/>
</dbReference>
<sequence length="56" mass="6487">MVDNNKNRMKDREKSNAELRKMYPKDGAHIGIIDGEKIGGYANSKDHSKERGKEYY</sequence>
<keyword evidence="3" id="KW-1185">Reference proteome</keyword>
<name>A0ABR8YSW4_9CLOT</name>
<organism evidence="2 3">
    <name type="scientific">Clostridium faecium</name>
    <dbReference type="NCBI Taxonomy" id="2762223"/>
    <lineage>
        <taxon>Bacteria</taxon>
        <taxon>Bacillati</taxon>
        <taxon>Bacillota</taxon>
        <taxon>Clostridia</taxon>
        <taxon>Eubacteriales</taxon>
        <taxon>Clostridiaceae</taxon>
        <taxon>Clostridium</taxon>
    </lineage>
</organism>
<evidence type="ECO:0000313" key="2">
    <source>
        <dbReference type="EMBL" id="MBD8047300.1"/>
    </source>
</evidence>
<evidence type="ECO:0000256" key="1">
    <source>
        <dbReference type="SAM" id="MobiDB-lite"/>
    </source>
</evidence>
<proteinExistence type="predicted"/>
<dbReference type="EMBL" id="JACSQB010000074">
    <property type="protein sequence ID" value="MBD8047300.1"/>
    <property type="molecule type" value="Genomic_DNA"/>
</dbReference>
<evidence type="ECO:0000313" key="3">
    <source>
        <dbReference type="Proteomes" id="UP000627166"/>
    </source>
</evidence>
<accession>A0ABR8YSW4</accession>
<gene>
    <name evidence="2" type="ORF">H9637_09675</name>
</gene>
<feature type="compositionally biased region" description="Basic and acidic residues" evidence="1">
    <location>
        <begin position="44"/>
        <end position="56"/>
    </location>
</feature>
<protein>
    <submittedName>
        <fullName evidence="2">Uncharacterized protein</fullName>
    </submittedName>
</protein>
<feature type="region of interest" description="Disordered" evidence="1">
    <location>
        <begin position="1"/>
        <end position="56"/>
    </location>
</feature>
<comment type="caution">
    <text evidence="2">The sequence shown here is derived from an EMBL/GenBank/DDBJ whole genome shotgun (WGS) entry which is preliminary data.</text>
</comment>
<reference evidence="2 3" key="1">
    <citation type="submission" date="2020-08" db="EMBL/GenBank/DDBJ databases">
        <title>A Genomic Blueprint of the Chicken Gut Microbiome.</title>
        <authorList>
            <person name="Gilroy R."/>
            <person name="Ravi A."/>
            <person name="Getino M."/>
            <person name="Pursley I."/>
            <person name="Horton D.L."/>
            <person name="Alikhan N.-F."/>
            <person name="Baker D."/>
            <person name="Gharbi K."/>
            <person name="Hall N."/>
            <person name="Watson M."/>
            <person name="Adriaenssens E.M."/>
            <person name="Foster-Nyarko E."/>
            <person name="Jarju S."/>
            <person name="Secka A."/>
            <person name="Antonio M."/>
            <person name="Oren A."/>
            <person name="Chaudhuri R."/>
            <person name="La Ragione R.M."/>
            <person name="Hildebrand F."/>
            <person name="Pallen M.J."/>
        </authorList>
    </citation>
    <scope>NUCLEOTIDE SEQUENCE [LARGE SCALE GENOMIC DNA]</scope>
    <source>
        <strain evidence="2 3">N37</strain>
    </source>
</reference>
<feature type="compositionally biased region" description="Basic and acidic residues" evidence="1">
    <location>
        <begin position="1"/>
        <end position="28"/>
    </location>
</feature>
<dbReference type="RefSeq" id="WP_191740271.1">
    <property type="nucleotide sequence ID" value="NZ_JACSQB010000074.1"/>
</dbReference>